<comment type="caution">
    <text evidence="5">The sequence shown here is derived from an EMBL/GenBank/DDBJ whole genome shotgun (WGS) entry which is preliminary data.</text>
</comment>
<reference evidence="5" key="2">
    <citation type="submission" date="2023-03" db="EMBL/GenBank/DDBJ databases">
        <authorList>
            <person name="Inwood S.N."/>
            <person name="Skelly J.G."/>
            <person name="Guhlin J."/>
            <person name="Harrop T.W.R."/>
            <person name="Goldson S.G."/>
            <person name="Dearden P.K."/>
        </authorList>
    </citation>
    <scope>NUCLEOTIDE SEQUENCE</scope>
    <source>
        <strain evidence="5">Irish</strain>
        <tissue evidence="5">Whole body</tissue>
    </source>
</reference>
<reference evidence="5" key="1">
    <citation type="journal article" date="2023" name="bioRxiv">
        <title>Scaffold-level genome assemblies of two parasitoid biocontrol wasps reveal the parthenogenesis mechanism and an associated novel virus.</title>
        <authorList>
            <person name="Inwood S."/>
            <person name="Skelly J."/>
            <person name="Guhlin J."/>
            <person name="Harrop T."/>
            <person name="Goldson S."/>
            <person name="Dearden P."/>
        </authorList>
    </citation>
    <scope>NUCLEOTIDE SEQUENCE</scope>
    <source>
        <strain evidence="5">Irish</strain>
        <tissue evidence="5">Whole body</tissue>
    </source>
</reference>
<dbReference type="GO" id="GO:0000973">
    <property type="term" value="P:post-transcriptional tethering of RNA polymerase II gene DNA at nuclear periphery"/>
    <property type="evidence" value="ECO:0007669"/>
    <property type="project" value="TreeGrafter"/>
</dbReference>
<dbReference type="InterPro" id="IPR000717">
    <property type="entry name" value="PCI_dom"/>
</dbReference>
<gene>
    <name evidence="5" type="ORF">PV328_006472</name>
</gene>
<organism evidence="5 6">
    <name type="scientific">Microctonus aethiopoides</name>
    <dbReference type="NCBI Taxonomy" id="144406"/>
    <lineage>
        <taxon>Eukaryota</taxon>
        <taxon>Metazoa</taxon>
        <taxon>Ecdysozoa</taxon>
        <taxon>Arthropoda</taxon>
        <taxon>Hexapoda</taxon>
        <taxon>Insecta</taxon>
        <taxon>Pterygota</taxon>
        <taxon>Neoptera</taxon>
        <taxon>Endopterygota</taxon>
        <taxon>Hymenoptera</taxon>
        <taxon>Apocrita</taxon>
        <taxon>Ichneumonoidea</taxon>
        <taxon>Braconidae</taxon>
        <taxon>Euphorinae</taxon>
        <taxon>Microctonus</taxon>
    </lineage>
</organism>
<accession>A0AA39KTE8</accession>
<dbReference type="FunFam" id="1.10.10.10:FF:000146">
    <property type="entry name" value="PCI domain-containing protein 2 homolog"/>
    <property type="match status" value="1"/>
</dbReference>
<sequence length="406" mass="46950">MESSQNARMRANSHFPYIMQLRRLWLNQDGEGLADQLSLRHSHASVPQLSTEAAMTKAMEHLSPPFDDLALLHLKTLASAQKNDDPRIVYQNQSAVVQSLTKILQLQKEENWMLPVMNVVCLELRLLAIQAENTKNKNIKPGEILEKCAECLMGCFRVCAADNRSSEDDTKRWGMLALVNQLLKVYFRINKLHLCRPLIRAIDSSAYKDHFPLAQRITYKFFVGRKSMFDSDYKSADEHLSYAFEHCHRHSTKNKRLILTYLVPVKMLLGFMPKRSLLEKYNLMEFWELVEAVKQGDMRKLEIVMSNHESFFIGAGIYLIVEKLKLLAYRNLFKKVWLAMNTHQIPVENFLSALEMCGVEDIDMDETECLVANLIYEGKIKGYISHQHKKLVISKQNPFPRLSSII</sequence>
<dbReference type="AlphaFoldDB" id="A0AA39KTE8"/>
<comment type="similarity">
    <text evidence="1">Belongs to the CSN12 family.</text>
</comment>
<evidence type="ECO:0000259" key="4">
    <source>
        <dbReference type="PROSITE" id="PS50250"/>
    </source>
</evidence>
<dbReference type="GO" id="GO:0006368">
    <property type="term" value="P:transcription elongation by RNA polymerase II"/>
    <property type="evidence" value="ECO:0007669"/>
    <property type="project" value="TreeGrafter"/>
</dbReference>
<evidence type="ECO:0000313" key="6">
    <source>
        <dbReference type="Proteomes" id="UP001168990"/>
    </source>
</evidence>
<protein>
    <recommendedName>
        <fullName evidence="3">PCI domain-containing protein 2 homolog</fullName>
    </recommendedName>
    <alternativeName>
        <fullName evidence="2">CSN12-like protein</fullName>
    </alternativeName>
</protein>
<dbReference type="GO" id="GO:0070390">
    <property type="term" value="C:transcription export complex 2"/>
    <property type="evidence" value="ECO:0007669"/>
    <property type="project" value="TreeGrafter"/>
</dbReference>
<dbReference type="Pfam" id="PF01399">
    <property type="entry name" value="PCI"/>
    <property type="match status" value="1"/>
</dbReference>
<dbReference type="InterPro" id="IPR036388">
    <property type="entry name" value="WH-like_DNA-bd_sf"/>
</dbReference>
<evidence type="ECO:0000256" key="3">
    <source>
        <dbReference type="ARBA" id="ARBA00072421"/>
    </source>
</evidence>
<evidence type="ECO:0000256" key="2">
    <source>
        <dbReference type="ARBA" id="ARBA00033214"/>
    </source>
</evidence>
<dbReference type="SMART" id="SM00753">
    <property type="entry name" value="PAM"/>
    <property type="match status" value="1"/>
</dbReference>
<dbReference type="Proteomes" id="UP001168990">
    <property type="component" value="Unassembled WGS sequence"/>
</dbReference>
<dbReference type="PANTHER" id="PTHR12732:SF0">
    <property type="entry name" value="PCI DOMAIN-CONTAINING PROTEIN 2"/>
    <property type="match status" value="1"/>
</dbReference>
<dbReference type="GO" id="GO:0016973">
    <property type="term" value="P:poly(A)+ mRNA export from nucleus"/>
    <property type="evidence" value="ECO:0007669"/>
    <property type="project" value="TreeGrafter"/>
</dbReference>
<dbReference type="GO" id="GO:0003690">
    <property type="term" value="F:double-stranded DNA binding"/>
    <property type="evidence" value="ECO:0007669"/>
    <property type="project" value="InterPro"/>
</dbReference>
<dbReference type="InterPro" id="IPR045114">
    <property type="entry name" value="Csn12-like"/>
</dbReference>
<dbReference type="EMBL" id="JAQQBS010000002">
    <property type="protein sequence ID" value="KAK0173243.1"/>
    <property type="molecule type" value="Genomic_DNA"/>
</dbReference>
<dbReference type="GO" id="GO:0003723">
    <property type="term" value="F:RNA binding"/>
    <property type="evidence" value="ECO:0007669"/>
    <property type="project" value="InterPro"/>
</dbReference>
<evidence type="ECO:0000256" key="1">
    <source>
        <dbReference type="ARBA" id="ARBA00025771"/>
    </source>
</evidence>
<keyword evidence="6" id="KW-1185">Reference proteome</keyword>
<dbReference type="PROSITE" id="PS50250">
    <property type="entry name" value="PCI"/>
    <property type="match status" value="1"/>
</dbReference>
<name>A0AA39KTE8_9HYME</name>
<evidence type="ECO:0000313" key="5">
    <source>
        <dbReference type="EMBL" id="KAK0173243.1"/>
    </source>
</evidence>
<dbReference type="Gene3D" id="1.10.10.10">
    <property type="entry name" value="Winged helix-like DNA-binding domain superfamily/Winged helix DNA-binding domain"/>
    <property type="match status" value="1"/>
</dbReference>
<proteinExistence type="inferred from homology"/>
<feature type="domain" description="PCI" evidence="4">
    <location>
        <begin position="217"/>
        <end position="398"/>
    </location>
</feature>
<dbReference type="PANTHER" id="PTHR12732">
    <property type="entry name" value="UNCHARACTERIZED PROTEASOME COMPONENT REGION PCI-CONTAINING"/>
    <property type="match status" value="1"/>
</dbReference>